<feature type="transmembrane region" description="Helical" evidence="16">
    <location>
        <begin position="186"/>
        <end position="204"/>
    </location>
</feature>
<feature type="domain" description="HMA" evidence="17">
    <location>
        <begin position="73"/>
        <end position="139"/>
    </location>
</feature>
<evidence type="ECO:0000256" key="16">
    <source>
        <dbReference type="SAM" id="Phobius"/>
    </source>
</evidence>
<protein>
    <submittedName>
        <fullName evidence="18">Heavy-metal transporting ATPase</fullName>
    </submittedName>
</protein>
<dbReference type="KEGG" id="gac:GACE_2079"/>
<evidence type="ECO:0000256" key="14">
    <source>
        <dbReference type="ARBA" id="ARBA00023065"/>
    </source>
</evidence>
<dbReference type="SUPFAM" id="SSF55008">
    <property type="entry name" value="HMA, heavy metal-associated domain"/>
    <property type="match status" value="2"/>
</dbReference>
<dbReference type="InterPro" id="IPR023299">
    <property type="entry name" value="ATPase_P-typ_cyto_dom_N"/>
</dbReference>
<dbReference type="GO" id="GO:0005524">
    <property type="term" value="F:ATP binding"/>
    <property type="evidence" value="ECO:0007669"/>
    <property type="project" value="UniProtKB-KW"/>
</dbReference>
<evidence type="ECO:0000256" key="5">
    <source>
        <dbReference type="ARBA" id="ARBA00022723"/>
    </source>
</evidence>
<evidence type="ECO:0000313" key="19">
    <source>
        <dbReference type="Proteomes" id="UP000030624"/>
    </source>
</evidence>
<dbReference type="InterPro" id="IPR001757">
    <property type="entry name" value="P_typ_ATPase"/>
</dbReference>
<dbReference type="Proteomes" id="UP000030624">
    <property type="component" value="Chromosome"/>
</dbReference>
<dbReference type="GO" id="GO:0005507">
    <property type="term" value="F:copper ion binding"/>
    <property type="evidence" value="ECO:0007669"/>
    <property type="project" value="InterPro"/>
</dbReference>
<dbReference type="PROSITE" id="PS01047">
    <property type="entry name" value="HMA_1"/>
    <property type="match status" value="1"/>
</dbReference>
<dbReference type="NCBIfam" id="TIGR01494">
    <property type="entry name" value="ATPase_P-type"/>
    <property type="match status" value="1"/>
</dbReference>
<dbReference type="InterPro" id="IPR036412">
    <property type="entry name" value="HAD-like_sf"/>
</dbReference>
<dbReference type="SUPFAM" id="SSF81653">
    <property type="entry name" value="Calcium ATPase, transduction domain A"/>
    <property type="match status" value="1"/>
</dbReference>
<comment type="subcellular location">
    <subcellularLocation>
        <location evidence="1">Endomembrane system</location>
        <topology evidence="1">Multi-pass membrane protein</topology>
    </subcellularLocation>
</comment>
<keyword evidence="3" id="KW-0813">Transport</keyword>
<keyword evidence="9" id="KW-0067">ATP-binding</keyword>
<accession>A0A0A7GGW8</accession>
<dbReference type="FunFam" id="3.30.70.100:FF:000005">
    <property type="entry name" value="Copper-exporting P-type ATPase A"/>
    <property type="match status" value="2"/>
</dbReference>
<keyword evidence="5" id="KW-0479">Metal-binding</keyword>
<keyword evidence="14" id="KW-0406">Ion transport</keyword>
<dbReference type="EMBL" id="CP009552">
    <property type="protein sequence ID" value="AIY91103.1"/>
    <property type="molecule type" value="Genomic_DNA"/>
</dbReference>
<dbReference type="InterPro" id="IPR008250">
    <property type="entry name" value="ATPase_P-typ_transduc_dom_A_sf"/>
</dbReference>
<evidence type="ECO:0000256" key="1">
    <source>
        <dbReference type="ARBA" id="ARBA00004127"/>
    </source>
</evidence>
<dbReference type="SUPFAM" id="SSF56784">
    <property type="entry name" value="HAD-like"/>
    <property type="match status" value="1"/>
</dbReference>
<dbReference type="InterPro" id="IPR044492">
    <property type="entry name" value="P_typ_ATPase_HD_dom"/>
</dbReference>
<reference evidence="18 19" key="1">
    <citation type="journal article" date="2015" name="Appl. Environ. Microbiol.">
        <title>The Geoglobus acetivorans genome: Fe(III) reduction, acetate utilization, autotrophic growth, and degradation of aromatic compounds in a hyperthermophilic archaeon.</title>
        <authorList>
            <person name="Mardanov A.V."/>
            <person name="Slododkina G.B."/>
            <person name="Slobodkin A.I."/>
            <person name="Beletsky A.V."/>
            <person name="Gavrilov S.N."/>
            <person name="Kublanov I.V."/>
            <person name="Bonch-Osmolovskaya E.A."/>
            <person name="Skryabin K.G."/>
            <person name="Ravin N.V."/>
        </authorList>
    </citation>
    <scope>NUCLEOTIDE SEQUENCE [LARGE SCALE GENOMIC DNA]</scope>
    <source>
        <strain evidence="18 19">SBH6</strain>
    </source>
</reference>
<dbReference type="PRINTS" id="PR00119">
    <property type="entry name" value="CATATPASE"/>
</dbReference>
<dbReference type="HOGENOM" id="CLU_001771_0_1_2"/>
<dbReference type="CDD" id="cd02094">
    <property type="entry name" value="P-type_ATPase_Cu-like"/>
    <property type="match status" value="1"/>
</dbReference>
<evidence type="ECO:0000256" key="12">
    <source>
        <dbReference type="ARBA" id="ARBA00022989"/>
    </source>
</evidence>
<evidence type="ECO:0000256" key="3">
    <source>
        <dbReference type="ARBA" id="ARBA00022448"/>
    </source>
</evidence>
<dbReference type="Gene3D" id="3.30.70.100">
    <property type="match status" value="2"/>
</dbReference>
<dbReference type="PROSITE" id="PS01229">
    <property type="entry name" value="COF_2"/>
    <property type="match status" value="1"/>
</dbReference>
<keyword evidence="11" id="KW-1278">Translocase</keyword>
<dbReference type="Gene3D" id="2.70.150.10">
    <property type="entry name" value="Calcium-transporting ATPase, cytoplasmic transduction domain A"/>
    <property type="match status" value="1"/>
</dbReference>
<dbReference type="InterPro" id="IPR027256">
    <property type="entry name" value="P-typ_ATPase_IB"/>
</dbReference>
<dbReference type="Pfam" id="PF00702">
    <property type="entry name" value="Hydrolase"/>
    <property type="match status" value="1"/>
</dbReference>
<keyword evidence="6" id="KW-0677">Repeat</keyword>
<evidence type="ECO:0000256" key="7">
    <source>
        <dbReference type="ARBA" id="ARBA00022741"/>
    </source>
</evidence>
<feature type="transmembrane region" description="Helical" evidence="16">
    <location>
        <begin position="225"/>
        <end position="244"/>
    </location>
</feature>
<evidence type="ECO:0000313" key="18">
    <source>
        <dbReference type="EMBL" id="AIY91103.1"/>
    </source>
</evidence>
<dbReference type="Gene3D" id="3.40.50.1000">
    <property type="entry name" value="HAD superfamily/HAD-like"/>
    <property type="match status" value="1"/>
</dbReference>
<dbReference type="Gene3D" id="3.40.1110.10">
    <property type="entry name" value="Calcium-transporting ATPase, cytoplasmic domain N"/>
    <property type="match status" value="1"/>
</dbReference>
<evidence type="ECO:0000256" key="8">
    <source>
        <dbReference type="ARBA" id="ARBA00022796"/>
    </source>
</evidence>
<dbReference type="Pfam" id="PF00403">
    <property type="entry name" value="HMA"/>
    <property type="match status" value="2"/>
</dbReference>
<feature type="transmembrane region" description="Helical" evidence="16">
    <location>
        <begin position="746"/>
        <end position="770"/>
    </location>
</feature>
<dbReference type="InterPro" id="IPR017969">
    <property type="entry name" value="Heavy-metal-associated_CS"/>
</dbReference>
<keyword evidence="4 16" id="KW-0812">Transmembrane</keyword>
<keyword evidence="10" id="KW-0460">Magnesium</keyword>
<dbReference type="PROSITE" id="PS50846">
    <property type="entry name" value="HMA_2"/>
    <property type="match status" value="2"/>
</dbReference>
<evidence type="ECO:0000256" key="10">
    <source>
        <dbReference type="ARBA" id="ARBA00022842"/>
    </source>
</evidence>
<evidence type="ECO:0000256" key="11">
    <source>
        <dbReference type="ARBA" id="ARBA00022967"/>
    </source>
</evidence>
<evidence type="ECO:0000256" key="4">
    <source>
        <dbReference type="ARBA" id="ARBA00022692"/>
    </source>
</evidence>
<keyword evidence="15 16" id="KW-0472">Membrane</keyword>
<dbReference type="InterPro" id="IPR023214">
    <property type="entry name" value="HAD_sf"/>
</dbReference>
<dbReference type="GO" id="GO:0012505">
    <property type="term" value="C:endomembrane system"/>
    <property type="evidence" value="ECO:0007669"/>
    <property type="project" value="UniProtKB-SubCell"/>
</dbReference>
<dbReference type="InterPro" id="IPR018303">
    <property type="entry name" value="ATPase_P-typ_P_site"/>
</dbReference>
<dbReference type="GO" id="GO:0043682">
    <property type="term" value="F:P-type divalent copper transporter activity"/>
    <property type="evidence" value="ECO:0007669"/>
    <property type="project" value="TreeGrafter"/>
</dbReference>
<dbReference type="Pfam" id="PF00122">
    <property type="entry name" value="E1-E2_ATPase"/>
    <property type="match status" value="1"/>
</dbReference>
<dbReference type="RefSeq" id="WP_084063723.1">
    <property type="nucleotide sequence ID" value="NZ_CP009552.1"/>
</dbReference>
<organism evidence="18 19">
    <name type="scientific">Geoglobus acetivorans</name>
    <dbReference type="NCBI Taxonomy" id="565033"/>
    <lineage>
        <taxon>Archaea</taxon>
        <taxon>Methanobacteriati</taxon>
        <taxon>Methanobacteriota</taxon>
        <taxon>Archaeoglobi</taxon>
        <taxon>Archaeoglobales</taxon>
        <taxon>Archaeoglobaceae</taxon>
        <taxon>Geoglobus</taxon>
    </lineage>
</organism>
<keyword evidence="13" id="KW-0186">Copper</keyword>
<dbReference type="PANTHER" id="PTHR43520">
    <property type="entry name" value="ATP7, ISOFORM B"/>
    <property type="match status" value="1"/>
</dbReference>
<dbReference type="SUPFAM" id="SSF81665">
    <property type="entry name" value="Calcium ATPase, transmembrane domain M"/>
    <property type="match status" value="1"/>
</dbReference>
<feature type="transmembrane region" description="Helical" evidence="16">
    <location>
        <begin position="250"/>
        <end position="269"/>
    </location>
</feature>
<dbReference type="PANTHER" id="PTHR43520:SF8">
    <property type="entry name" value="P-TYPE CU(+) TRANSPORTER"/>
    <property type="match status" value="1"/>
</dbReference>
<dbReference type="InterPro" id="IPR006122">
    <property type="entry name" value="HMA_Cu_ion-bd"/>
</dbReference>
<evidence type="ECO:0000259" key="17">
    <source>
        <dbReference type="PROSITE" id="PS50846"/>
    </source>
</evidence>
<dbReference type="CDD" id="cd00371">
    <property type="entry name" value="HMA"/>
    <property type="match status" value="2"/>
</dbReference>
<name>A0A0A7GGW8_GEOAI</name>
<feature type="transmembrane region" description="Helical" evidence="16">
    <location>
        <begin position="431"/>
        <end position="453"/>
    </location>
</feature>
<sequence>MSKKIKLKVEGMTCASCARTVETAAMQVDGVRKASVNLATESLQLELDPEKAKIEEIKKAIEEVGYRIPEDEKAVVVKIGGMTCASCAKTIEIAVGSLDGVKSIAVNLATESARIVYNPSVTGIEDIRKAIEEVGYQFLGIEGEELKEEAKGDHVRDMKKKLAFASVFGAVLLVMQYGKYVGLPEIPYNSVIQFILATPVMFYSGREMFLAAVRALRHRMLNMDVMYSMGVGSAYTASVLSTIGLLPEDYLFYETAVLLLAFLLLGRTLEAIAKGRTSEAIKKLIGLQAKTATVVRDGKEIEVPVEEVRVGDIVIVKPGEKIPVDGVVIEGESYVDESMITGEPIPNLKKVGDEVVGATINKNGVLKVKATRVGSDTLLAQIIRLVEEAMGSRPPIQKLADKIVAYFIPVVLTIAVTSFIYWYFIAGVPEIFAFTTLVAVLVIACPCAFGLATPTALTVGMGKGAELGILIKNGEALEIARRVTTVVFDKTGTLTKGKPEVTDIVAFEGDETEVLRVAAIAEKRSEHPLAEAVVRKAEEIGVQVDEPEKFEVITGKGVVASFNGEKILVGSRKLMTENGMEVSSEIENTLQRLESEAKTAVLVSHKGRIIGAIGIADNIKPSAKEAIEELHRIGKKVAMITGDNRRTAEAIARRLGIDTVLAEVLPHQKAEEVRRLQEKGEVVAFVGDGINDAPALAQADLGIAMGSGTDVALESGEIVLMRDDLRDVVAAIQLSEKTLNKIKQNLFWAMIYNTILIPVAAGVLYPFFGIVFRPEWAGLAMAMSSVSVVTNSLLMKNYVPPVKREQKT</sequence>
<dbReference type="InterPro" id="IPR059000">
    <property type="entry name" value="ATPase_P-type_domA"/>
</dbReference>
<dbReference type="GO" id="GO:0016020">
    <property type="term" value="C:membrane"/>
    <property type="evidence" value="ECO:0007669"/>
    <property type="project" value="InterPro"/>
</dbReference>
<dbReference type="PROSITE" id="PS00154">
    <property type="entry name" value="ATPASE_E1_E2"/>
    <property type="match status" value="1"/>
</dbReference>
<dbReference type="NCBIfam" id="TIGR00003">
    <property type="entry name" value="copper ion binding protein"/>
    <property type="match status" value="2"/>
</dbReference>
<evidence type="ECO:0000256" key="15">
    <source>
        <dbReference type="ARBA" id="ARBA00023136"/>
    </source>
</evidence>
<evidence type="ECO:0000256" key="9">
    <source>
        <dbReference type="ARBA" id="ARBA00022840"/>
    </source>
</evidence>
<comment type="similarity">
    <text evidence="2">Belongs to the cation transport ATPase (P-type) (TC 3.A.3) family. Type IB subfamily.</text>
</comment>
<keyword evidence="12 16" id="KW-1133">Transmembrane helix</keyword>
<feature type="domain" description="HMA" evidence="17">
    <location>
        <begin position="3"/>
        <end position="69"/>
    </location>
</feature>
<dbReference type="FunFam" id="2.70.150.10:FF:000002">
    <property type="entry name" value="Copper-transporting ATPase 1, putative"/>
    <property type="match status" value="1"/>
</dbReference>
<keyword evidence="7" id="KW-0547">Nucleotide-binding</keyword>
<keyword evidence="8" id="KW-0187">Copper transport</keyword>
<dbReference type="InterPro" id="IPR036163">
    <property type="entry name" value="HMA_dom_sf"/>
</dbReference>
<dbReference type="AlphaFoldDB" id="A0A0A7GGW8"/>
<dbReference type="InterPro" id="IPR023298">
    <property type="entry name" value="ATPase_P-typ_TM_dom_sf"/>
</dbReference>
<dbReference type="PRINTS" id="PR00943">
    <property type="entry name" value="CUATPASE"/>
</dbReference>
<dbReference type="NCBIfam" id="TIGR01525">
    <property type="entry name" value="ATPase-IB_hvy"/>
    <property type="match status" value="1"/>
</dbReference>
<dbReference type="SFLD" id="SFLDG00002">
    <property type="entry name" value="C1.7:_P-type_atpase_like"/>
    <property type="match status" value="1"/>
</dbReference>
<feature type="transmembrane region" description="Helical" evidence="16">
    <location>
        <begin position="776"/>
        <end position="794"/>
    </location>
</feature>
<dbReference type="SFLD" id="SFLDF00027">
    <property type="entry name" value="p-type_atpase"/>
    <property type="match status" value="1"/>
</dbReference>
<evidence type="ECO:0000256" key="2">
    <source>
        <dbReference type="ARBA" id="ARBA00006024"/>
    </source>
</evidence>
<dbReference type="InterPro" id="IPR006121">
    <property type="entry name" value="HMA_dom"/>
</dbReference>
<evidence type="ECO:0000256" key="6">
    <source>
        <dbReference type="ARBA" id="ARBA00022737"/>
    </source>
</evidence>
<dbReference type="GeneID" id="24798646"/>
<feature type="transmembrane region" description="Helical" evidence="16">
    <location>
        <begin position="162"/>
        <end position="180"/>
    </location>
</feature>
<evidence type="ECO:0000256" key="13">
    <source>
        <dbReference type="ARBA" id="ARBA00023008"/>
    </source>
</evidence>
<proteinExistence type="inferred from homology"/>
<feature type="transmembrane region" description="Helical" evidence="16">
    <location>
        <begin position="403"/>
        <end position="425"/>
    </location>
</feature>
<dbReference type="STRING" id="565033.GACE_2079"/>
<dbReference type="GO" id="GO:0055070">
    <property type="term" value="P:copper ion homeostasis"/>
    <property type="evidence" value="ECO:0007669"/>
    <property type="project" value="TreeGrafter"/>
</dbReference>
<gene>
    <name evidence="18" type="ORF">GACE_2079</name>
</gene>
<dbReference type="NCBIfam" id="TIGR01511">
    <property type="entry name" value="ATPase-IB1_Cu"/>
    <property type="match status" value="1"/>
</dbReference>
<dbReference type="eggNOG" id="arCOG02763">
    <property type="taxonomic scope" value="Archaea"/>
</dbReference>
<dbReference type="GO" id="GO:0016887">
    <property type="term" value="F:ATP hydrolysis activity"/>
    <property type="evidence" value="ECO:0007669"/>
    <property type="project" value="InterPro"/>
</dbReference>
<dbReference type="SFLD" id="SFLDS00003">
    <property type="entry name" value="Haloacid_Dehalogenase"/>
    <property type="match status" value="1"/>
</dbReference>